<sequence length="283" mass="29403">MPPAAASVSERSAGAAASSEASSVDAGGGGGGSSLMDWKVLIDNGLVQDRLKNFTAAVSTEEPLAQPLPSRAPNAGASNLIPLYCGLLGALICGLVLWVVLKHARSRGRDSKLQPPLHSSHTADVTAPLTEAAVPDFEAEDDFPDDALPLADLPDSRLRRLELALDCRDGWKALAAEMGNNADAVSELESRARADSTSPAGLLLRRYSESAAAAAAAATVGELRRLLVAAGQSDAWQACRRPAPVADRHKRRRHRQQSNDAGTATAAATTAAVSSDTVELTTV</sequence>
<feature type="domain" description="Tumor necrosis factor receptor member 16 transmembrane" evidence="4">
    <location>
        <begin position="78"/>
        <end position="104"/>
    </location>
</feature>
<organism evidence="5 6">
    <name type="scientific">Macrostomum lignano</name>
    <dbReference type="NCBI Taxonomy" id="282301"/>
    <lineage>
        <taxon>Eukaryota</taxon>
        <taxon>Metazoa</taxon>
        <taxon>Spiralia</taxon>
        <taxon>Lophotrochozoa</taxon>
        <taxon>Platyhelminthes</taxon>
        <taxon>Rhabditophora</taxon>
        <taxon>Macrostomorpha</taxon>
        <taxon>Macrostomida</taxon>
        <taxon>Macrostomidae</taxon>
        <taxon>Macrostomum</taxon>
    </lineage>
</organism>
<dbReference type="InterPro" id="IPR041448">
    <property type="entry name" value="TNFR16_TM"/>
</dbReference>
<evidence type="ECO:0000313" key="6">
    <source>
        <dbReference type="Proteomes" id="UP000215902"/>
    </source>
</evidence>
<feature type="compositionally biased region" description="Low complexity" evidence="1">
    <location>
        <begin position="261"/>
        <end position="270"/>
    </location>
</feature>
<feature type="compositionally biased region" description="Low complexity" evidence="1">
    <location>
        <begin position="1"/>
        <end position="25"/>
    </location>
</feature>
<dbReference type="EMBL" id="NIVC01002540">
    <property type="protein sequence ID" value="PAA57053.1"/>
    <property type="molecule type" value="Genomic_DNA"/>
</dbReference>
<feature type="transmembrane region" description="Helical" evidence="2">
    <location>
        <begin position="81"/>
        <end position="101"/>
    </location>
</feature>
<evidence type="ECO:0000313" key="5">
    <source>
        <dbReference type="EMBL" id="PAA57053.1"/>
    </source>
</evidence>
<keyword evidence="2" id="KW-0472">Membrane</keyword>
<feature type="region of interest" description="Disordered" evidence="1">
    <location>
        <begin position="1"/>
        <end position="30"/>
    </location>
</feature>
<feature type="region of interest" description="Disordered" evidence="1">
    <location>
        <begin position="240"/>
        <end position="270"/>
    </location>
</feature>
<dbReference type="Gene3D" id="1.10.533.10">
    <property type="entry name" value="Death Domain, Fas"/>
    <property type="match status" value="1"/>
</dbReference>
<dbReference type="InterPro" id="IPR000488">
    <property type="entry name" value="Death_dom"/>
</dbReference>
<dbReference type="AlphaFoldDB" id="A0A267E649"/>
<keyword evidence="6" id="KW-1185">Reference proteome</keyword>
<feature type="domain" description="Death" evidence="3">
    <location>
        <begin position="169"/>
        <end position="241"/>
    </location>
</feature>
<evidence type="ECO:0000259" key="3">
    <source>
        <dbReference type="Pfam" id="PF00531"/>
    </source>
</evidence>
<evidence type="ECO:0000259" key="4">
    <source>
        <dbReference type="Pfam" id="PF18422"/>
    </source>
</evidence>
<dbReference type="Gene3D" id="6.10.250.1780">
    <property type="match status" value="1"/>
</dbReference>
<dbReference type="Proteomes" id="UP000215902">
    <property type="component" value="Unassembled WGS sequence"/>
</dbReference>
<protein>
    <submittedName>
        <fullName evidence="5">Uncharacterized protein</fullName>
    </submittedName>
</protein>
<name>A0A267E649_9PLAT</name>
<keyword evidence="2" id="KW-0812">Transmembrane</keyword>
<evidence type="ECO:0000256" key="2">
    <source>
        <dbReference type="SAM" id="Phobius"/>
    </source>
</evidence>
<evidence type="ECO:0000256" key="1">
    <source>
        <dbReference type="SAM" id="MobiDB-lite"/>
    </source>
</evidence>
<dbReference type="InterPro" id="IPR011029">
    <property type="entry name" value="DEATH-like_dom_sf"/>
</dbReference>
<keyword evidence="2" id="KW-1133">Transmembrane helix</keyword>
<dbReference type="Pfam" id="PF18422">
    <property type="entry name" value="TNFR_16_TM"/>
    <property type="match status" value="1"/>
</dbReference>
<accession>A0A267E649</accession>
<dbReference type="SUPFAM" id="SSF47986">
    <property type="entry name" value="DEATH domain"/>
    <property type="match status" value="1"/>
</dbReference>
<gene>
    <name evidence="5" type="ORF">BOX15_Mlig015487g3</name>
</gene>
<dbReference type="GO" id="GO:0007165">
    <property type="term" value="P:signal transduction"/>
    <property type="evidence" value="ECO:0007669"/>
    <property type="project" value="InterPro"/>
</dbReference>
<dbReference type="Pfam" id="PF00531">
    <property type="entry name" value="Death"/>
    <property type="match status" value="1"/>
</dbReference>
<comment type="caution">
    <text evidence="5">The sequence shown here is derived from an EMBL/GenBank/DDBJ whole genome shotgun (WGS) entry which is preliminary data.</text>
</comment>
<proteinExistence type="predicted"/>
<reference evidence="5 6" key="1">
    <citation type="submission" date="2017-06" db="EMBL/GenBank/DDBJ databases">
        <title>A platform for efficient transgenesis in Macrostomum lignano, a flatworm model organism for stem cell research.</title>
        <authorList>
            <person name="Berezikov E."/>
        </authorList>
    </citation>
    <scope>NUCLEOTIDE SEQUENCE [LARGE SCALE GENOMIC DNA]</scope>
    <source>
        <strain evidence="5">DV1</strain>
        <tissue evidence="5">Whole organism</tissue>
    </source>
</reference>